<organism evidence="6 7">
    <name type="scientific">Oceanotoga teriensis</name>
    <dbReference type="NCBI Taxonomy" id="515440"/>
    <lineage>
        <taxon>Bacteria</taxon>
        <taxon>Thermotogati</taxon>
        <taxon>Thermotogota</taxon>
        <taxon>Thermotogae</taxon>
        <taxon>Petrotogales</taxon>
        <taxon>Petrotogaceae</taxon>
        <taxon>Oceanotoga</taxon>
    </lineage>
</organism>
<dbReference type="Pfam" id="PF00245">
    <property type="entry name" value="Alk_phosphatase"/>
    <property type="match status" value="1"/>
</dbReference>
<dbReference type="Proteomes" id="UP000245921">
    <property type="component" value="Unassembled WGS sequence"/>
</dbReference>
<feature type="binding site" evidence="3">
    <location>
        <position position="32"/>
    </location>
    <ligand>
        <name>Zn(2+)</name>
        <dbReference type="ChEBI" id="CHEBI:29105"/>
        <label>2</label>
    </ligand>
</feature>
<dbReference type="Gene3D" id="3.40.720.10">
    <property type="entry name" value="Alkaline Phosphatase, subunit A"/>
    <property type="match status" value="1"/>
</dbReference>
<feature type="binding site" evidence="3">
    <location>
        <position position="281"/>
    </location>
    <ligand>
        <name>Zn(2+)</name>
        <dbReference type="ChEBI" id="CHEBI:29105"/>
        <label>2</label>
    </ligand>
</feature>
<name>A0AA45HJT8_9BACT</name>
<evidence type="ECO:0000256" key="3">
    <source>
        <dbReference type="PIRSR" id="PIRSR601952-2"/>
    </source>
</evidence>
<keyword evidence="1" id="KW-0597">Phosphoprotein</keyword>
<protein>
    <submittedName>
        <fullName evidence="6">Alkaline phosphatase</fullName>
    </submittedName>
</protein>
<feature type="binding site" evidence="3">
    <location>
        <position position="280"/>
    </location>
    <ligand>
        <name>Zn(2+)</name>
        <dbReference type="ChEBI" id="CHEBI:29105"/>
        <label>2</label>
    </ligand>
</feature>
<dbReference type="PANTHER" id="PTHR11596">
    <property type="entry name" value="ALKALINE PHOSPHATASE"/>
    <property type="match status" value="1"/>
</dbReference>
<feature type="binding site" evidence="3">
    <location>
        <position position="129"/>
    </location>
    <ligand>
        <name>Mg(2+)</name>
        <dbReference type="ChEBI" id="CHEBI:18420"/>
    </ligand>
</feature>
<sequence length="400" mass="45732">MIIIKKNIILLFIILINIFTFSYKYIFFFIGDGMGFNHISISQTYLEKNNETNLNLYKLENLSTLKTNSLNTVTDSAAAITAMMSFEKTYNEQINIDKEGKKISPITYHLKDSGYKIGIITKSSITDATPAGLYARTSNRKNHKEIADQLLKSNIDLAIGGGTAFFDNDKIKNSNFRYNNSLKQIPSEEQELILTNYSNVPFAIDSKTNYLKPGLEYALKKFSNDNFFILIEGARIDHASHAHDIKTMIYEMLELDSTLETALNFYNKHKNETLIIFTSDHETGGLSLGDGFLSISKIEDQKFSYEKIANTIKNTNNYDDFIKEVNIKGLEKEYNETKNSKDYTYNSPLIRKYLDTMQKKAGFSWSTYGHTMSNVPLFSEGLKYPNLVDNTKIFTFILNK</sequence>
<dbReference type="GO" id="GO:0004035">
    <property type="term" value="F:alkaline phosphatase activity"/>
    <property type="evidence" value="ECO:0007669"/>
    <property type="project" value="TreeGrafter"/>
</dbReference>
<dbReference type="SMART" id="SM00098">
    <property type="entry name" value="alkPPc"/>
    <property type="match status" value="1"/>
</dbReference>
<feature type="binding site" evidence="3">
    <location>
        <position position="32"/>
    </location>
    <ligand>
        <name>Mg(2+)</name>
        <dbReference type="ChEBI" id="CHEBI:18420"/>
    </ligand>
</feature>
<accession>A0AA45HJT8</accession>
<dbReference type="GO" id="GO:0046872">
    <property type="term" value="F:metal ion binding"/>
    <property type="evidence" value="ECO:0007669"/>
    <property type="project" value="UniProtKB-KW"/>
</dbReference>
<dbReference type="RefSeq" id="WP_109603588.1">
    <property type="nucleotide sequence ID" value="NZ_JAMHJO010000010.1"/>
</dbReference>
<feature type="binding site" evidence="3">
    <location>
        <position position="370"/>
    </location>
    <ligand>
        <name>Zn(2+)</name>
        <dbReference type="ChEBI" id="CHEBI:29105"/>
        <label>2</label>
    </ligand>
</feature>
<feature type="binding site" evidence="3">
    <location>
        <position position="232"/>
    </location>
    <ligand>
        <name>Mg(2+)</name>
        <dbReference type="ChEBI" id="CHEBI:18420"/>
    </ligand>
</feature>
<keyword evidence="5" id="KW-0812">Transmembrane</keyword>
<proteinExistence type="inferred from homology"/>
<dbReference type="InterPro" id="IPR017850">
    <property type="entry name" value="Alkaline_phosphatase_core_sf"/>
</dbReference>
<keyword evidence="5" id="KW-1133">Transmembrane helix</keyword>
<feature type="binding site" evidence="3">
    <location>
        <position position="127"/>
    </location>
    <ligand>
        <name>Mg(2+)</name>
        <dbReference type="ChEBI" id="CHEBI:18420"/>
    </ligand>
</feature>
<dbReference type="CDD" id="cd16012">
    <property type="entry name" value="ALP"/>
    <property type="match status" value="1"/>
</dbReference>
<keyword evidence="3" id="KW-0460">Magnesium</keyword>
<reference evidence="6 7" key="1">
    <citation type="submission" date="2018-05" db="EMBL/GenBank/DDBJ databases">
        <title>Genomic Encyclopedia of Type Strains, Phase IV (KMG-IV): sequencing the most valuable type-strain genomes for metagenomic binning, comparative biology and taxonomic classification.</title>
        <authorList>
            <person name="Goeker M."/>
        </authorList>
    </citation>
    <scope>NUCLEOTIDE SEQUENCE [LARGE SCALE GENOMIC DNA]</scope>
    <source>
        <strain evidence="6 7">DSM 24906</strain>
    </source>
</reference>
<keyword evidence="3" id="KW-0862">Zinc</keyword>
<evidence type="ECO:0000256" key="1">
    <source>
        <dbReference type="ARBA" id="ARBA00022553"/>
    </source>
</evidence>
<comment type="cofactor">
    <cofactor evidence="3">
        <name>Zn(2+)</name>
        <dbReference type="ChEBI" id="CHEBI:29105"/>
    </cofactor>
    <text evidence="3">Binds 2 Zn(2+) ions.</text>
</comment>
<evidence type="ECO:0000313" key="6">
    <source>
        <dbReference type="EMBL" id="PWJ96599.1"/>
    </source>
</evidence>
<dbReference type="PANTHER" id="PTHR11596:SF5">
    <property type="entry name" value="ALKALINE PHOSPHATASE"/>
    <property type="match status" value="1"/>
</dbReference>
<keyword evidence="3" id="KW-0479">Metal-binding</keyword>
<dbReference type="InterPro" id="IPR001952">
    <property type="entry name" value="Alkaline_phosphatase"/>
</dbReference>
<dbReference type="AlphaFoldDB" id="A0AA45HJT8"/>
<gene>
    <name evidence="6" type="ORF">C7380_101173</name>
</gene>
<dbReference type="SUPFAM" id="SSF53649">
    <property type="entry name" value="Alkaline phosphatase-like"/>
    <property type="match status" value="1"/>
</dbReference>
<feature type="binding site" evidence="3">
    <location>
        <position position="237"/>
    </location>
    <ligand>
        <name>Zn(2+)</name>
        <dbReference type="ChEBI" id="CHEBI:29105"/>
        <label>2</label>
    </ligand>
</feature>
<comment type="caution">
    <text evidence="6">The sequence shown here is derived from an EMBL/GenBank/DDBJ whole genome shotgun (WGS) entry which is preliminary data.</text>
</comment>
<feature type="active site" description="Phosphoserine intermediate" evidence="2">
    <location>
        <position position="76"/>
    </location>
</feature>
<comment type="similarity">
    <text evidence="4">Belongs to the alkaline phosphatase family.</text>
</comment>
<feature type="transmembrane region" description="Helical" evidence="5">
    <location>
        <begin position="7"/>
        <end position="30"/>
    </location>
</feature>
<comment type="cofactor">
    <cofactor evidence="3">
        <name>Mg(2+)</name>
        <dbReference type="ChEBI" id="CHEBI:18420"/>
    </cofactor>
    <text evidence="3">Binds 1 Mg(2+) ion.</text>
</comment>
<dbReference type="Gene3D" id="1.10.60.40">
    <property type="match status" value="1"/>
</dbReference>
<keyword evidence="5" id="KW-0472">Membrane</keyword>
<dbReference type="EMBL" id="QGGI01000001">
    <property type="protein sequence ID" value="PWJ96599.1"/>
    <property type="molecule type" value="Genomic_DNA"/>
</dbReference>
<feature type="binding site" evidence="3">
    <location>
        <position position="241"/>
    </location>
    <ligand>
        <name>Zn(2+)</name>
        <dbReference type="ChEBI" id="CHEBI:29105"/>
        <label>2</label>
    </ligand>
</feature>
<keyword evidence="7" id="KW-1185">Reference proteome</keyword>
<evidence type="ECO:0000256" key="2">
    <source>
        <dbReference type="PIRSR" id="PIRSR601952-1"/>
    </source>
</evidence>
<evidence type="ECO:0000313" key="7">
    <source>
        <dbReference type="Proteomes" id="UP000245921"/>
    </source>
</evidence>
<evidence type="ECO:0000256" key="5">
    <source>
        <dbReference type="SAM" id="Phobius"/>
    </source>
</evidence>
<dbReference type="PRINTS" id="PR00113">
    <property type="entry name" value="ALKPHPHTASE"/>
</dbReference>
<evidence type="ECO:0000256" key="4">
    <source>
        <dbReference type="RuleBase" id="RU003946"/>
    </source>
</evidence>